<evidence type="ECO:0000313" key="11">
    <source>
        <dbReference type="Proteomes" id="UP000612899"/>
    </source>
</evidence>
<protein>
    <submittedName>
        <fullName evidence="10">Multidrug ABC transporter permease</fullName>
    </submittedName>
</protein>
<dbReference type="PANTHER" id="PTHR24221:SF654">
    <property type="entry name" value="ATP-BINDING CASSETTE SUB-FAMILY B MEMBER 6"/>
    <property type="match status" value="1"/>
</dbReference>
<evidence type="ECO:0000256" key="5">
    <source>
        <dbReference type="ARBA" id="ARBA00022989"/>
    </source>
</evidence>
<dbReference type="Proteomes" id="UP000612899">
    <property type="component" value="Unassembled WGS sequence"/>
</dbReference>
<dbReference type="InterPro" id="IPR027417">
    <property type="entry name" value="P-loop_NTPase"/>
</dbReference>
<dbReference type="GO" id="GO:0005886">
    <property type="term" value="C:plasma membrane"/>
    <property type="evidence" value="ECO:0007669"/>
    <property type="project" value="UniProtKB-SubCell"/>
</dbReference>
<name>A0A8J3Q9X3_9ACTN</name>
<keyword evidence="5 7" id="KW-1133">Transmembrane helix</keyword>
<reference evidence="10" key="1">
    <citation type="submission" date="2021-01" db="EMBL/GenBank/DDBJ databases">
        <title>Whole genome shotgun sequence of Rhizocola hellebori NBRC 109834.</title>
        <authorList>
            <person name="Komaki H."/>
            <person name="Tamura T."/>
        </authorList>
    </citation>
    <scope>NUCLEOTIDE SEQUENCE</scope>
    <source>
        <strain evidence="10">NBRC 109834</strain>
    </source>
</reference>
<dbReference type="GO" id="GO:0034040">
    <property type="term" value="F:ATPase-coupled lipid transmembrane transporter activity"/>
    <property type="evidence" value="ECO:0007669"/>
    <property type="project" value="TreeGrafter"/>
</dbReference>
<evidence type="ECO:0000259" key="9">
    <source>
        <dbReference type="PROSITE" id="PS50929"/>
    </source>
</evidence>
<dbReference type="PANTHER" id="PTHR24221">
    <property type="entry name" value="ATP-BINDING CASSETTE SUB-FAMILY B"/>
    <property type="match status" value="1"/>
</dbReference>
<feature type="domain" description="ABC transmembrane type-1" evidence="9">
    <location>
        <begin position="39"/>
        <end position="319"/>
    </location>
</feature>
<dbReference type="SUPFAM" id="SSF90123">
    <property type="entry name" value="ABC transporter transmembrane region"/>
    <property type="match status" value="1"/>
</dbReference>
<dbReference type="Gene3D" id="3.40.50.300">
    <property type="entry name" value="P-loop containing nucleotide triphosphate hydrolases"/>
    <property type="match status" value="1"/>
</dbReference>
<feature type="transmembrane region" description="Helical" evidence="7">
    <location>
        <begin position="66"/>
        <end position="86"/>
    </location>
</feature>
<evidence type="ECO:0000256" key="6">
    <source>
        <dbReference type="ARBA" id="ARBA00023136"/>
    </source>
</evidence>
<keyword evidence="3" id="KW-0547">Nucleotide-binding</keyword>
<evidence type="ECO:0000259" key="8">
    <source>
        <dbReference type="PROSITE" id="PS50893"/>
    </source>
</evidence>
<keyword evidence="6 7" id="KW-0472">Membrane</keyword>
<feature type="transmembrane region" description="Helical" evidence="7">
    <location>
        <begin position="33"/>
        <end position="54"/>
    </location>
</feature>
<gene>
    <name evidence="10" type="ORF">Rhe02_42060</name>
</gene>
<comment type="subcellular location">
    <subcellularLocation>
        <location evidence="1">Cell membrane</location>
        <topology evidence="1">Multi-pass membrane protein</topology>
    </subcellularLocation>
</comment>
<dbReference type="InterPro" id="IPR017871">
    <property type="entry name" value="ABC_transporter-like_CS"/>
</dbReference>
<feature type="transmembrane region" description="Helical" evidence="7">
    <location>
        <begin position="263"/>
        <end position="284"/>
    </location>
</feature>
<dbReference type="PROSITE" id="PS50893">
    <property type="entry name" value="ABC_TRANSPORTER_2"/>
    <property type="match status" value="1"/>
</dbReference>
<dbReference type="Gene3D" id="1.20.1560.10">
    <property type="entry name" value="ABC transporter type 1, transmembrane domain"/>
    <property type="match status" value="1"/>
</dbReference>
<dbReference type="GO" id="GO:0016887">
    <property type="term" value="F:ATP hydrolysis activity"/>
    <property type="evidence" value="ECO:0007669"/>
    <property type="project" value="InterPro"/>
</dbReference>
<accession>A0A8J3Q9X3</accession>
<keyword evidence="11" id="KW-1185">Reference proteome</keyword>
<dbReference type="EMBL" id="BONY01000024">
    <property type="protein sequence ID" value="GIH06139.1"/>
    <property type="molecule type" value="Genomic_DNA"/>
</dbReference>
<evidence type="ECO:0000313" key="10">
    <source>
        <dbReference type="EMBL" id="GIH06139.1"/>
    </source>
</evidence>
<dbReference type="GO" id="GO:0005524">
    <property type="term" value="F:ATP binding"/>
    <property type="evidence" value="ECO:0007669"/>
    <property type="project" value="UniProtKB-KW"/>
</dbReference>
<dbReference type="InterPro" id="IPR003593">
    <property type="entry name" value="AAA+_ATPase"/>
</dbReference>
<sequence length="614" mass="66488">MTDGTASRLGPQRIAHHLAAAALLAWRAAPRAIAVYAPLAVGTGLIPVAAAWCTKQIFDRITGEPGWNGLTAPLATLAALAVLQAVTPELRRYLHGHISRAVALRAMDRLYVAVGRLSGLAKLEDPAFRDRLNMAEQAGRGWPAHLVDDSLATAQASITLIGFLATLITLEPALAVVVLAAAVPTMVVQVRLGRARAAMMWRISPHARREHHFADLLTSIPAAKELRLFGLTDMFRGRMLRELSQSNREQAGQQRMELRVTGLLQALTAAIAAAGLVWAVSAAARGALNIGDLALFIAAVPATQSAIQELVQRLGTAHQAALMFDHYRFVEEQPPDLPVPLKPVPVPPLRTGIQLDDVWFRYSSDGPWVLRGVNLFIPAGAAVALVGLNGAGKSSLVKLLCRFYDPDRGSIRWDGIDLRDMPVAQLRDRMAAVFQDYMSYEMTVRENIGVGDLAAAQHPGRIEAAARRAGIHDKVRGLARGYDTLLSRTFFHSGDHDDPDTGILLSGGQWQRLALARAFLREGRDLVILDEPSSGLDAEAEHAIHTQLRAHRQTATSLLISHRLGTIRDADLIVILDDGQVAAQGTHDELMASESGYARLFRLQAAGYENAAAR</sequence>
<dbReference type="AlphaFoldDB" id="A0A8J3Q9X3"/>
<dbReference type="InterPro" id="IPR003439">
    <property type="entry name" value="ABC_transporter-like_ATP-bd"/>
</dbReference>
<evidence type="ECO:0000256" key="4">
    <source>
        <dbReference type="ARBA" id="ARBA00022840"/>
    </source>
</evidence>
<evidence type="ECO:0000256" key="1">
    <source>
        <dbReference type="ARBA" id="ARBA00004651"/>
    </source>
</evidence>
<dbReference type="GO" id="GO:0140359">
    <property type="term" value="F:ABC-type transporter activity"/>
    <property type="evidence" value="ECO:0007669"/>
    <property type="project" value="InterPro"/>
</dbReference>
<dbReference type="InterPro" id="IPR011527">
    <property type="entry name" value="ABC1_TM_dom"/>
</dbReference>
<feature type="domain" description="ABC transporter" evidence="8">
    <location>
        <begin position="353"/>
        <end position="603"/>
    </location>
</feature>
<keyword evidence="2 7" id="KW-0812">Transmembrane</keyword>
<evidence type="ECO:0000256" key="2">
    <source>
        <dbReference type="ARBA" id="ARBA00022692"/>
    </source>
</evidence>
<evidence type="ECO:0000256" key="3">
    <source>
        <dbReference type="ARBA" id="ARBA00022741"/>
    </source>
</evidence>
<dbReference type="SUPFAM" id="SSF52540">
    <property type="entry name" value="P-loop containing nucleoside triphosphate hydrolases"/>
    <property type="match status" value="1"/>
</dbReference>
<keyword evidence="4" id="KW-0067">ATP-binding</keyword>
<dbReference type="InterPro" id="IPR036640">
    <property type="entry name" value="ABC1_TM_sf"/>
</dbReference>
<dbReference type="Pfam" id="PF00005">
    <property type="entry name" value="ABC_tran"/>
    <property type="match status" value="1"/>
</dbReference>
<evidence type="ECO:0000256" key="7">
    <source>
        <dbReference type="SAM" id="Phobius"/>
    </source>
</evidence>
<dbReference type="InterPro" id="IPR039421">
    <property type="entry name" value="Type_1_exporter"/>
</dbReference>
<dbReference type="RefSeq" id="WP_203909960.1">
    <property type="nucleotide sequence ID" value="NZ_BONY01000024.1"/>
</dbReference>
<organism evidence="10 11">
    <name type="scientific">Rhizocola hellebori</name>
    <dbReference type="NCBI Taxonomy" id="1392758"/>
    <lineage>
        <taxon>Bacteria</taxon>
        <taxon>Bacillati</taxon>
        <taxon>Actinomycetota</taxon>
        <taxon>Actinomycetes</taxon>
        <taxon>Micromonosporales</taxon>
        <taxon>Micromonosporaceae</taxon>
        <taxon>Rhizocola</taxon>
    </lineage>
</organism>
<comment type="caution">
    <text evidence="10">The sequence shown here is derived from an EMBL/GenBank/DDBJ whole genome shotgun (WGS) entry which is preliminary data.</text>
</comment>
<dbReference type="PROSITE" id="PS50929">
    <property type="entry name" value="ABC_TM1F"/>
    <property type="match status" value="1"/>
</dbReference>
<dbReference type="SMART" id="SM00382">
    <property type="entry name" value="AAA"/>
    <property type="match status" value="1"/>
</dbReference>
<dbReference type="PROSITE" id="PS00211">
    <property type="entry name" value="ABC_TRANSPORTER_1"/>
    <property type="match status" value="1"/>
</dbReference>
<proteinExistence type="predicted"/>